<name>A0ABN1TAY0_9ACTN</name>
<dbReference type="EMBL" id="BAAALD010000005">
    <property type="protein sequence ID" value="GAA1071638.1"/>
    <property type="molecule type" value="Genomic_DNA"/>
</dbReference>
<evidence type="ECO:0000256" key="1">
    <source>
        <dbReference type="SAM" id="MobiDB-lite"/>
    </source>
</evidence>
<reference evidence="2 3" key="1">
    <citation type="journal article" date="2019" name="Int. J. Syst. Evol. Microbiol.">
        <title>The Global Catalogue of Microorganisms (GCM) 10K type strain sequencing project: providing services to taxonomists for standard genome sequencing and annotation.</title>
        <authorList>
            <consortium name="The Broad Institute Genomics Platform"/>
            <consortium name="The Broad Institute Genome Sequencing Center for Infectious Disease"/>
            <person name="Wu L."/>
            <person name="Ma J."/>
        </authorList>
    </citation>
    <scope>NUCLEOTIDE SEQUENCE [LARGE SCALE GENOMIC DNA]</scope>
    <source>
        <strain evidence="2 3">JCM 13002</strain>
    </source>
</reference>
<protein>
    <submittedName>
        <fullName evidence="2">Uncharacterized protein</fullName>
    </submittedName>
</protein>
<evidence type="ECO:0000313" key="2">
    <source>
        <dbReference type="EMBL" id="GAA1071638.1"/>
    </source>
</evidence>
<gene>
    <name evidence="2" type="ORF">GCM10009663_08720</name>
</gene>
<keyword evidence="3" id="KW-1185">Reference proteome</keyword>
<feature type="region of interest" description="Disordered" evidence="1">
    <location>
        <begin position="1"/>
        <end position="24"/>
    </location>
</feature>
<organism evidence="2 3">
    <name type="scientific">Kitasatospora arboriphila</name>
    <dbReference type="NCBI Taxonomy" id="258052"/>
    <lineage>
        <taxon>Bacteria</taxon>
        <taxon>Bacillati</taxon>
        <taxon>Actinomycetota</taxon>
        <taxon>Actinomycetes</taxon>
        <taxon>Kitasatosporales</taxon>
        <taxon>Streptomycetaceae</taxon>
        <taxon>Kitasatospora</taxon>
    </lineage>
</organism>
<dbReference type="Proteomes" id="UP001499987">
    <property type="component" value="Unassembled WGS sequence"/>
</dbReference>
<evidence type="ECO:0000313" key="3">
    <source>
        <dbReference type="Proteomes" id="UP001499987"/>
    </source>
</evidence>
<comment type="caution">
    <text evidence="2">The sequence shown here is derived from an EMBL/GenBank/DDBJ whole genome shotgun (WGS) entry which is preliminary data.</text>
</comment>
<accession>A0ABN1TAY0</accession>
<proteinExistence type="predicted"/>
<sequence length="126" mass="11736">MSVHNRVDAVSAADGSTAPARAAQGQCEAEALGVGVTLNSGAGLFAATDGAPVGAGEAAVGVAARGTCTGLGQAVRLAGAPASTGTAVGRMPQPAAAPASRTSAAALRTALTVRPPGWVGCAAGSG</sequence>